<reference evidence="2 3" key="1">
    <citation type="submission" date="2024-10" db="EMBL/GenBank/DDBJ databases">
        <title>The Natural Products Discovery Center: Release of the First 8490 Sequenced Strains for Exploring Actinobacteria Biosynthetic Diversity.</title>
        <authorList>
            <person name="Kalkreuter E."/>
            <person name="Kautsar S.A."/>
            <person name="Yang D."/>
            <person name="Bader C.D."/>
            <person name="Teijaro C.N."/>
            <person name="Fluegel L."/>
            <person name="Davis C.M."/>
            <person name="Simpson J.R."/>
            <person name="Lauterbach L."/>
            <person name="Steele A.D."/>
            <person name="Gui C."/>
            <person name="Meng S."/>
            <person name="Li G."/>
            <person name="Viehrig K."/>
            <person name="Ye F."/>
            <person name="Su P."/>
            <person name="Kiefer A.F."/>
            <person name="Nichols A."/>
            <person name="Cepeda A.J."/>
            <person name="Yan W."/>
            <person name="Fan B."/>
            <person name="Jiang Y."/>
            <person name="Adhikari A."/>
            <person name="Zheng C.-J."/>
            <person name="Schuster L."/>
            <person name="Cowan T.M."/>
            <person name="Smanski M.J."/>
            <person name="Chevrette M.G."/>
            <person name="De Carvalho L.P.S."/>
            <person name="Shen B."/>
        </authorList>
    </citation>
    <scope>NUCLEOTIDE SEQUENCE [LARGE SCALE GENOMIC DNA]</scope>
    <source>
        <strain evidence="2 3">NPDC004045</strain>
    </source>
</reference>
<proteinExistence type="predicted"/>
<dbReference type="EMBL" id="JBIAMX010000021">
    <property type="protein sequence ID" value="MFF0546423.1"/>
    <property type="molecule type" value="Genomic_DNA"/>
</dbReference>
<feature type="domain" description="Saccharopine dehydrogenase NADP binding" evidence="1">
    <location>
        <begin position="4"/>
        <end position="100"/>
    </location>
</feature>
<dbReference type="Gene3D" id="3.40.50.720">
    <property type="entry name" value="NAD(P)-binding Rossmann-like Domain"/>
    <property type="match status" value="1"/>
</dbReference>
<dbReference type="PANTHER" id="PTHR43781">
    <property type="entry name" value="SACCHAROPINE DEHYDROGENASE"/>
    <property type="match status" value="1"/>
</dbReference>
<dbReference type="InterPro" id="IPR005097">
    <property type="entry name" value="Sacchrp_dh_NADP-bd"/>
</dbReference>
<protein>
    <submittedName>
        <fullName evidence="2">Saccharopine dehydrogenase family protein</fullName>
    </submittedName>
</protein>
<evidence type="ECO:0000259" key="1">
    <source>
        <dbReference type="Pfam" id="PF03435"/>
    </source>
</evidence>
<dbReference type="InterPro" id="IPR036291">
    <property type="entry name" value="NAD(P)-bd_dom_sf"/>
</dbReference>
<evidence type="ECO:0000313" key="2">
    <source>
        <dbReference type="EMBL" id="MFF0546423.1"/>
    </source>
</evidence>
<gene>
    <name evidence="2" type="ORF">ACFYTF_26670</name>
</gene>
<dbReference type="RefSeq" id="WP_387702778.1">
    <property type="nucleotide sequence ID" value="NZ_JBIAMX010000021.1"/>
</dbReference>
<dbReference type="Proteomes" id="UP001601444">
    <property type="component" value="Unassembled WGS sequence"/>
</dbReference>
<organism evidence="2 3">
    <name type="scientific">Nocardia thailandica</name>
    <dbReference type="NCBI Taxonomy" id="257275"/>
    <lineage>
        <taxon>Bacteria</taxon>
        <taxon>Bacillati</taxon>
        <taxon>Actinomycetota</taxon>
        <taxon>Actinomycetes</taxon>
        <taxon>Mycobacteriales</taxon>
        <taxon>Nocardiaceae</taxon>
        <taxon>Nocardia</taxon>
    </lineage>
</organism>
<sequence>MPSIVLFGATGYTGRLTARALVARGAAPVLAGRDPAALAVLAGELGGLPTAVAEVTDPATVRALLAPGDVLVTTVGPFLRYGAAALAAAIDAGAHYIDSTGEGPFIRAVFDRDRQARAAGSALLTAFGFDYVPGNLAAGLALRDLPTATRADIGYFMDRPGTSAGTRASMAGMLFEPGFALREGRITPEETGARVRSFPVAGAARSGVSIPASEPFALRRTHPGLREVDVYLGLPGGAARGLQAAARLAGLAGRVPPLRHGLDAVLARTITGSGGGPDARSRSRTRGWAVAEVRDGTGATARATLAGGDPYDFTAKIMAWAAHTALDGGLLGVGALGPVEAFGLDALAAAALDAGWRRHTGTEAPR</sequence>
<comment type="caution">
    <text evidence="2">The sequence shown here is derived from an EMBL/GenBank/DDBJ whole genome shotgun (WGS) entry which is preliminary data.</text>
</comment>
<evidence type="ECO:0000313" key="3">
    <source>
        <dbReference type="Proteomes" id="UP001601444"/>
    </source>
</evidence>
<accession>A0ABW6PVF4</accession>
<keyword evidence="3" id="KW-1185">Reference proteome</keyword>
<dbReference type="SUPFAM" id="SSF51735">
    <property type="entry name" value="NAD(P)-binding Rossmann-fold domains"/>
    <property type="match status" value="1"/>
</dbReference>
<dbReference type="Pfam" id="PF03435">
    <property type="entry name" value="Sacchrp_dh_NADP"/>
    <property type="match status" value="1"/>
</dbReference>
<dbReference type="PANTHER" id="PTHR43781:SF1">
    <property type="entry name" value="SACCHAROPINE DEHYDROGENASE"/>
    <property type="match status" value="1"/>
</dbReference>
<name>A0ABW6PVF4_9NOCA</name>